<feature type="compositionally biased region" description="Pro residues" evidence="1">
    <location>
        <begin position="1"/>
        <end position="14"/>
    </location>
</feature>
<dbReference type="EMBL" id="DS028127">
    <property type="protein sequence ID" value="EEY53208.1"/>
    <property type="molecule type" value="Genomic_DNA"/>
</dbReference>
<dbReference type="GeneID" id="9463418"/>
<dbReference type="HOGENOM" id="CLU_2377341_0_0_1"/>
<gene>
    <name evidence="2" type="ORF">PITG_06843</name>
</gene>
<reference evidence="3" key="1">
    <citation type="journal article" date="2009" name="Nature">
        <title>Genome sequence and analysis of the Irish potato famine pathogen Phytophthora infestans.</title>
        <authorList>
            <consortium name="The Broad Institute Genome Sequencing Platform"/>
            <person name="Haas B.J."/>
            <person name="Kamoun S."/>
            <person name="Zody M.C."/>
            <person name="Jiang R.H."/>
            <person name="Handsaker R.E."/>
            <person name="Cano L.M."/>
            <person name="Grabherr M."/>
            <person name="Kodira C.D."/>
            <person name="Raffaele S."/>
            <person name="Torto-Alalibo T."/>
            <person name="Bozkurt T.O."/>
            <person name="Ah-Fong A.M."/>
            <person name="Alvarado L."/>
            <person name="Anderson V.L."/>
            <person name="Armstrong M.R."/>
            <person name="Avrova A."/>
            <person name="Baxter L."/>
            <person name="Beynon J."/>
            <person name="Boevink P.C."/>
            <person name="Bollmann S.R."/>
            <person name="Bos J.I."/>
            <person name="Bulone V."/>
            <person name="Cai G."/>
            <person name="Cakir C."/>
            <person name="Carrington J.C."/>
            <person name="Chawner M."/>
            <person name="Conti L."/>
            <person name="Costanzo S."/>
            <person name="Ewan R."/>
            <person name="Fahlgren N."/>
            <person name="Fischbach M.A."/>
            <person name="Fugelstad J."/>
            <person name="Gilroy E.M."/>
            <person name="Gnerre S."/>
            <person name="Green P.J."/>
            <person name="Grenville-Briggs L.J."/>
            <person name="Griffith J."/>
            <person name="Grunwald N.J."/>
            <person name="Horn K."/>
            <person name="Horner N.R."/>
            <person name="Hu C.H."/>
            <person name="Huitema E."/>
            <person name="Jeong D.H."/>
            <person name="Jones A.M."/>
            <person name="Jones J.D."/>
            <person name="Jones R.W."/>
            <person name="Karlsson E.K."/>
            <person name="Kunjeti S.G."/>
            <person name="Lamour K."/>
            <person name="Liu Z."/>
            <person name="Ma L."/>
            <person name="Maclean D."/>
            <person name="Chibucos M.C."/>
            <person name="McDonald H."/>
            <person name="McWalters J."/>
            <person name="Meijer H.J."/>
            <person name="Morgan W."/>
            <person name="Morris P.F."/>
            <person name="Munro C.A."/>
            <person name="O'Neill K."/>
            <person name="Ospina-Giraldo M."/>
            <person name="Pinzon A."/>
            <person name="Pritchard L."/>
            <person name="Ramsahoye B."/>
            <person name="Ren Q."/>
            <person name="Restrepo S."/>
            <person name="Roy S."/>
            <person name="Sadanandom A."/>
            <person name="Savidor A."/>
            <person name="Schornack S."/>
            <person name="Schwartz D.C."/>
            <person name="Schumann U.D."/>
            <person name="Schwessinger B."/>
            <person name="Seyer L."/>
            <person name="Sharpe T."/>
            <person name="Silvar C."/>
            <person name="Song J."/>
            <person name="Studholme D.J."/>
            <person name="Sykes S."/>
            <person name="Thines M."/>
            <person name="van de Vondervoort P.J."/>
            <person name="Phuntumart V."/>
            <person name="Wawra S."/>
            <person name="Weide R."/>
            <person name="Win J."/>
            <person name="Young C."/>
            <person name="Zhou S."/>
            <person name="Fry W."/>
            <person name="Meyers B.C."/>
            <person name="van West P."/>
            <person name="Ristaino J."/>
            <person name="Govers F."/>
            <person name="Birch P.R."/>
            <person name="Whisson S.C."/>
            <person name="Judelson H.S."/>
            <person name="Nusbaum C."/>
        </authorList>
    </citation>
    <scope>NUCLEOTIDE SEQUENCE [LARGE SCALE GENOMIC DNA]</scope>
    <source>
        <strain evidence="3">T30-4</strain>
    </source>
</reference>
<keyword evidence="3" id="KW-1185">Reference proteome</keyword>
<dbReference type="AlphaFoldDB" id="D0N6K9"/>
<dbReference type="KEGG" id="pif:PITG_06843"/>
<dbReference type="InParanoid" id="D0N6K9"/>
<feature type="region of interest" description="Disordered" evidence="1">
    <location>
        <begin position="1"/>
        <end position="42"/>
    </location>
</feature>
<evidence type="ECO:0000313" key="2">
    <source>
        <dbReference type="EMBL" id="EEY53208.1"/>
    </source>
</evidence>
<dbReference type="VEuPathDB" id="FungiDB:PITG_06843"/>
<dbReference type="RefSeq" id="XP_002904826.1">
    <property type="nucleotide sequence ID" value="XM_002904780.1"/>
</dbReference>
<name>D0N6K9_PHYIT</name>
<evidence type="ECO:0000313" key="3">
    <source>
        <dbReference type="Proteomes" id="UP000006643"/>
    </source>
</evidence>
<protein>
    <submittedName>
        <fullName evidence="2">Uncharacterized protein</fullName>
    </submittedName>
</protein>
<accession>D0N6K9</accession>
<proteinExistence type="predicted"/>
<evidence type="ECO:0000256" key="1">
    <source>
        <dbReference type="SAM" id="MobiDB-lite"/>
    </source>
</evidence>
<organism evidence="2 3">
    <name type="scientific">Phytophthora infestans (strain T30-4)</name>
    <name type="common">Potato late blight agent</name>
    <dbReference type="NCBI Taxonomy" id="403677"/>
    <lineage>
        <taxon>Eukaryota</taxon>
        <taxon>Sar</taxon>
        <taxon>Stramenopiles</taxon>
        <taxon>Oomycota</taxon>
        <taxon>Peronosporomycetes</taxon>
        <taxon>Peronosporales</taxon>
        <taxon>Peronosporaceae</taxon>
        <taxon>Phytophthora</taxon>
    </lineage>
</organism>
<sequence length="95" mass="10868">MAPSRPPFLRPTPAPYTCSPLYKGRPPPAKVTKEARRAPVSDSKRTYRLTAMTTRSFNEFTCITKGAYVRLLEVDGTSMRDNNEVVHTEKIERFY</sequence>
<feature type="compositionally biased region" description="Basic and acidic residues" evidence="1">
    <location>
        <begin position="31"/>
        <end position="42"/>
    </location>
</feature>
<dbReference type="Proteomes" id="UP000006643">
    <property type="component" value="Unassembled WGS sequence"/>
</dbReference>